<dbReference type="GO" id="GO:0016020">
    <property type="term" value="C:membrane"/>
    <property type="evidence" value="ECO:0007669"/>
    <property type="project" value="UniProtKB-SubCell"/>
</dbReference>
<keyword evidence="19" id="KW-1185">Reference proteome</keyword>
<keyword evidence="6 16" id="KW-0812">Transmembrane</keyword>
<evidence type="ECO:0000256" key="13">
    <source>
        <dbReference type="ARBA" id="ARBA00024209"/>
    </source>
</evidence>
<evidence type="ECO:0000256" key="15">
    <source>
        <dbReference type="SAM" id="MobiDB-lite"/>
    </source>
</evidence>
<comment type="catalytic activity">
    <reaction evidence="1">
        <text>S-ubiquitinyl-[E2 ubiquitin-conjugating enzyme]-L-cysteine + [acceptor protein]-L-lysine = [E2 ubiquitin-conjugating enzyme]-L-cysteine + N(6)-ubiquitinyl-[acceptor protein]-L-lysine.</text>
        <dbReference type="EC" id="2.3.2.27"/>
    </reaction>
</comment>
<keyword evidence="12 16" id="KW-0472">Membrane</keyword>
<reference evidence="18" key="1">
    <citation type="submission" date="2022-04" db="EMBL/GenBank/DDBJ databases">
        <title>Carnegiea gigantea Genome sequencing and assembly v2.</title>
        <authorList>
            <person name="Copetti D."/>
            <person name="Sanderson M.J."/>
            <person name="Burquez A."/>
            <person name="Wojciechowski M.F."/>
        </authorList>
    </citation>
    <scope>NUCLEOTIDE SEQUENCE</scope>
    <source>
        <strain evidence="18">SGP5-SGP5p</strain>
        <tissue evidence="18">Aerial part</tissue>
    </source>
</reference>
<evidence type="ECO:0000256" key="16">
    <source>
        <dbReference type="SAM" id="Phobius"/>
    </source>
</evidence>
<dbReference type="InterPro" id="IPR013083">
    <property type="entry name" value="Znf_RING/FYVE/PHD"/>
</dbReference>
<dbReference type="PANTHER" id="PTHR46913:SF1">
    <property type="entry name" value="RING-H2 FINGER PROTEIN ATL16"/>
    <property type="match status" value="1"/>
</dbReference>
<comment type="pathway">
    <text evidence="3">Protein modification; protein ubiquitination.</text>
</comment>
<feature type="domain" description="RING-type" evidence="17">
    <location>
        <begin position="188"/>
        <end position="230"/>
    </location>
</feature>
<keyword evidence="11 16" id="KW-1133">Transmembrane helix</keyword>
<keyword evidence="5" id="KW-0808">Transferase</keyword>
<dbReference type="GO" id="GO:0061630">
    <property type="term" value="F:ubiquitin protein ligase activity"/>
    <property type="evidence" value="ECO:0007669"/>
    <property type="project" value="UniProtKB-EC"/>
</dbReference>
<comment type="subcellular location">
    <subcellularLocation>
        <location evidence="2">Membrane</location>
        <topology evidence="2">Single-pass membrane protein</topology>
    </subcellularLocation>
</comment>
<dbReference type="Proteomes" id="UP001153076">
    <property type="component" value="Unassembled WGS sequence"/>
</dbReference>
<dbReference type="Pfam" id="PF13639">
    <property type="entry name" value="zf-RING_2"/>
    <property type="match status" value="1"/>
</dbReference>
<evidence type="ECO:0000256" key="7">
    <source>
        <dbReference type="ARBA" id="ARBA00022723"/>
    </source>
</evidence>
<dbReference type="CDD" id="cd16461">
    <property type="entry name" value="RING-H2_EL5-like"/>
    <property type="match status" value="1"/>
</dbReference>
<evidence type="ECO:0000256" key="1">
    <source>
        <dbReference type="ARBA" id="ARBA00000900"/>
    </source>
</evidence>
<name>A0A9Q1GRI2_9CARY</name>
<keyword evidence="10" id="KW-0862">Zinc</keyword>
<evidence type="ECO:0000256" key="3">
    <source>
        <dbReference type="ARBA" id="ARBA00004906"/>
    </source>
</evidence>
<sequence>MLGPSFPPPSSPPSRSVLLSFSKPPKLKLPALSGISTNSWKLLPAEGNPTHILTNTSPSPSSSLEFEEREKPTDYAANNNNSHSNGNPPFDSAMALTVLALLIALLFMSFFSIYIRHFARSSSDDSSSRRRRRSSSTAYFSATSSNYRSPRSIEKGVDPITIQSLPVHAYGGRDAKQGMKKLEPEIECAICLSEFEDRDWVKEIPYCGHVFHVECIDTWLSSHVTCPLCRTAKLFPAPAVAEEEREKEADEVAEVRSGVGEVQENEVRLVVDEYDTWQSGEGERLGVRRISSCTRFGERMTLNRSLSF</sequence>
<dbReference type="AlphaFoldDB" id="A0A9Q1GRI2"/>
<protein>
    <recommendedName>
        <fullName evidence="4">RING-type E3 ubiquitin transferase</fullName>
        <ecNumber evidence="4">2.3.2.27</ecNumber>
    </recommendedName>
</protein>
<gene>
    <name evidence="18" type="ORF">Cgig2_026465</name>
</gene>
<dbReference type="EC" id="2.3.2.27" evidence="4"/>
<comment type="similarity">
    <text evidence="13">Belongs to the RING-type zinc finger family. ATL subfamily.</text>
</comment>
<dbReference type="Gene3D" id="3.30.40.10">
    <property type="entry name" value="Zinc/RING finger domain, C3HC4 (zinc finger)"/>
    <property type="match status" value="1"/>
</dbReference>
<dbReference type="PROSITE" id="PS50089">
    <property type="entry name" value="ZF_RING_2"/>
    <property type="match status" value="1"/>
</dbReference>
<evidence type="ECO:0000259" key="17">
    <source>
        <dbReference type="PROSITE" id="PS50089"/>
    </source>
</evidence>
<evidence type="ECO:0000256" key="6">
    <source>
        <dbReference type="ARBA" id="ARBA00022692"/>
    </source>
</evidence>
<dbReference type="GO" id="GO:0016567">
    <property type="term" value="P:protein ubiquitination"/>
    <property type="evidence" value="ECO:0007669"/>
    <property type="project" value="InterPro"/>
</dbReference>
<dbReference type="PANTHER" id="PTHR46913">
    <property type="entry name" value="RING-H2 FINGER PROTEIN ATL16"/>
    <property type="match status" value="1"/>
</dbReference>
<evidence type="ECO:0000256" key="14">
    <source>
        <dbReference type="PROSITE-ProRule" id="PRU00175"/>
    </source>
</evidence>
<evidence type="ECO:0000256" key="12">
    <source>
        <dbReference type="ARBA" id="ARBA00023136"/>
    </source>
</evidence>
<evidence type="ECO:0000256" key="9">
    <source>
        <dbReference type="ARBA" id="ARBA00022786"/>
    </source>
</evidence>
<proteinExistence type="inferred from homology"/>
<dbReference type="GO" id="GO:0008270">
    <property type="term" value="F:zinc ion binding"/>
    <property type="evidence" value="ECO:0007669"/>
    <property type="project" value="UniProtKB-KW"/>
</dbReference>
<evidence type="ECO:0000313" key="18">
    <source>
        <dbReference type="EMBL" id="KAJ8423810.1"/>
    </source>
</evidence>
<dbReference type="SUPFAM" id="SSF57850">
    <property type="entry name" value="RING/U-box"/>
    <property type="match status" value="1"/>
</dbReference>
<keyword evidence="8 14" id="KW-0863">Zinc-finger</keyword>
<evidence type="ECO:0000256" key="5">
    <source>
        <dbReference type="ARBA" id="ARBA00022679"/>
    </source>
</evidence>
<evidence type="ECO:0000256" key="11">
    <source>
        <dbReference type="ARBA" id="ARBA00022989"/>
    </source>
</evidence>
<dbReference type="InterPro" id="IPR001841">
    <property type="entry name" value="Znf_RING"/>
</dbReference>
<evidence type="ECO:0000256" key="8">
    <source>
        <dbReference type="ARBA" id="ARBA00022771"/>
    </source>
</evidence>
<comment type="caution">
    <text evidence="18">The sequence shown here is derived from an EMBL/GenBank/DDBJ whole genome shotgun (WGS) entry which is preliminary data.</text>
</comment>
<dbReference type="InterPro" id="IPR044600">
    <property type="entry name" value="ATL1/ATL16-like"/>
</dbReference>
<dbReference type="SMART" id="SM00184">
    <property type="entry name" value="RING"/>
    <property type="match status" value="1"/>
</dbReference>
<dbReference type="FunFam" id="3.30.40.10:FF:000187">
    <property type="entry name" value="E3 ubiquitin-protein ligase ATL6"/>
    <property type="match status" value="1"/>
</dbReference>
<dbReference type="EMBL" id="JAKOGI010001858">
    <property type="protein sequence ID" value="KAJ8423810.1"/>
    <property type="molecule type" value="Genomic_DNA"/>
</dbReference>
<dbReference type="OrthoDB" id="8062037at2759"/>
<feature type="region of interest" description="Disordered" evidence="15">
    <location>
        <begin position="46"/>
        <end position="86"/>
    </location>
</feature>
<keyword evidence="9" id="KW-0833">Ubl conjugation pathway</keyword>
<evidence type="ECO:0000313" key="19">
    <source>
        <dbReference type="Proteomes" id="UP001153076"/>
    </source>
</evidence>
<evidence type="ECO:0000256" key="10">
    <source>
        <dbReference type="ARBA" id="ARBA00022833"/>
    </source>
</evidence>
<evidence type="ECO:0000256" key="2">
    <source>
        <dbReference type="ARBA" id="ARBA00004167"/>
    </source>
</evidence>
<keyword evidence="7" id="KW-0479">Metal-binding</keyword>
<evidence type="ECO:0000256" key="4">
    <source>
        <dbReference type="ARBA" id="ARBA00012483"/>
    </source>
</evidence>
<feature type="transmembrane region" description="Helical" evidence="16">
    <location>
        <begin position="93"/>
        <end position="115"/>
    </location>
</feature>
<organism evidence="18 19">
    <name type="scientific">Carnegiea gigantea</name>
    <dbReference type="NCBI Taxonomy" id="171969"/>
    <lineage>
        <taxon>Eukaryota</taxon>
        <taxon>Viridiplantae</taxon>
        <taxon>Streptophyta</taxon>
        <taxon>Embryophyta</taxon>
        <taxon>Tracheophyta</taxon>
        <taxon>Spermatophyta</taxon>
        <taxon>Magnoliopsida</taxon>
        <taxon>eudicotyledons</taxon>
        <taxon>Gunneridae</taxon>
        <taxon>Pentapetalae</taxon>
        <taxon>Caryophyllales</taxon>
        <taxon>Cactineae</taxon>
        <taxon>Cactaceae</taxon>
        <taxon>Cactoideae</taxon>
        <taxon>Echinocereeae</taxon>
        <taxon>Carnegiea</taxon>
    </lineage>
</organism>
<accession>A0A9Q1GRI2</accession>